<dbReference type="PANTHER" id="PTHR48041:SF91">
    <property type="entry name" value="ABC TRANSPORTER G FAMILY MEMBER 28"/>
    <property type="match status" value="1"/>
</dbReference>
<evidence type="ECO:0000256" key="4">
    <source>
        <dbReference type="ARBA" id="ARBA00022741"/>
    </source>
</evidence>
<dbReference type="Pfam" id="PF19055">
    <property type="entry name" value="ABC2_membrane_7"/>
    <property type="match status" value="2"/>
</dbReference>
<dbReference type="PROSITE" id="PS00211">
    <property type="entry name" value="ABC_TRANSPORTER_1"/>
    <property type="match status" value="1"/>
</dbReference>
<evidence type="ECO:0000256" key="1">
    <source>
        <dbReference type="ARBA" id="ARBA00004141"/>
    </source>
</evidence>
<dbReference type="InterPro" id="IPR043926">
    <property type="entry name" value="ABCG_dom"/>
</dbReference>
<proteinExistence type="predicted"/>
<feature type="transmembrane region" description="Helical" evidence="9">
    <location>
        <begin position="1285"/>
        <end position="1311"/>
    </location>
</feature>
<gene>
    <name evidence="12" type="ORF">PROFUN_13469</name>
</gene>
<feature type="transmembrane region" description="Helical" evidence="9">
    <location>
        <begin position="1081"/>
        <end position="1100"/>
    </location>
</feature>
<sequence>MRGLLGSLSFLFFLALSYPIVRGDIECASVYGGCLECFNHPECGWNSYTGTCMNLDSGQPMVKYCPEYDYNKDPCKRNEGNCKACAASGCSYHIEDTRCTGTRGVNAGGSTIKNETIDQCPYDKQFDSCSKTNDCYTCLKELTDCQYFSHNQTCASKSVSSSDSFYSYYQCDYNTTNDRCIRGKYDIVRKCSDCMAQSALNQGCGWSIGDGMCVDANWARIPVNTDPFYCPPETEFCSYYSSCSQCIDSCMYDMDNFTCVSIKDAQNLPHVSRQCPSADEELCRRAKSCSACQDGLQRYNCRWSGDTCISPSNPSYSFWKKNSLVCPWSVDGDRCTALAGRHCTLALSSQEVKCGFLLKNNTAVEYRSNLPDMITDIAQCPYIAGDDKCGSTPDVSDSCDLCNAIPTCGWNGNSGKCEAVNLPGHVTTPCFDFCIGAADCQECSDIGGKNRSCSWSFLHDRCEKLNATVYHSYVDPALIPTVAQSCPDVPSIDQCSDAELQPYLCPNDIKEKVFDSENCHPTSIYKSSACLGGFFETNEASTNFWSTSNSTKTVRKCCPGYACPESWVCTLKCMEGAYCPTAEAKYPEEKKVKREESNNNNTVVICEPYERNLISPQLGCGGANLQVQCEQGYYCPNTTAKIKCPHDYFCRTGSIAPQSCFPPPFFKLLQIGIKCPPGSSRPETRISAIFIPPLLLIFIPFAYGFCVKLFNYLKQRKMKNKTHRPEKSLLLPNDQESDAEGSIVDVDLNSSQNTDQSSYRAPDIDINTLYTVPVNPMDIQFIGLNVTLSSGAVILDDITGTFKAGRITAIMGPSGSGKTTLLSAVMGKVNYTGKVSPPINDIRTLIGFVPQEDVMHRELTVRENMMFSASYRLPRHISREQRKQIVESSLEMLGLTAVQNTIVGDENRRGVSGGQRKRVNIGMELVSCPSVLFLDEPTSGLDSTMSLEVCHVLKKLTQVSVNVIAVIHQPRYDIFEQFDDILLLKKGGSLIYLGPREDVVSHFETQGYNFPMNQNPCDHFLDLISGPHKDDIKPNPLPQVTISYNYPPARTTPNVLYQTLYIFIRASIQQWRQLTTTHSDLLLAIFSGVIVGLIYRNVAVGGIPQAAFLLTLCASMTSVVVSLRLFGNEKVVFWRESATGLSGTAYFFGKNIASFPSYLVAVIFFLLFYYTLSMPRGDYLWYLALLFVAHFCTSGLAHLLSIIMQPAKAQLFGVVATLIQCAVCGFSPTLTSLKDIHYSLYIMARSSFASWMMEALFIINTRKLTHVFDDERDGLNSIFGYENDHLPLCFGILFVMGIIWRIFSFLAIHFANADKRK</sequence>
<keyword evidence="13" id="KW-1185">Reference proteome</keyword>
<evidence type="ECO:0000313" key="13">
    <source>
        <dbReference type="Proteomes" id="UP000241769"/>
    </source>
</evidence>
<evidence type="ECO:0000259" key="11">
    <source>
        <dbReference type="PROSITE" id="PS50893"/>
    </source>
</evidence>
<dbReference type="Gene3D" id="3.40.50.300">
    <property type="entry name" value="P-loop containing nucleotide triphosphate hydrolases"/>
    <property type="match status" value="1"/>
</dbReference>
<keyword evidence="4" id="KW-0547">Nucleotide-binding</keyword>
<dbReference type="GO" id="GO:0016887">
    <property type="term" value="F:ATP hydrolysis activity"/>
    <property type="evidence" value="ECO:0007669"/>
    <property type="project" value="InterPro"/>
</dbReference>
<dbReference type="InterPro" id="IPR003593">
    <property type="entry name" value="AAA+_ATPase"/>
</dbReference>
<evidence type="ECO:0000256" key="9">
    <source>
        <dbReference type="SAM" id="Phobius"/>
    </source>
</evidence>
<evidence type="ECO:0000313" key="12">
    <source>
        <dbReference type="EMBL" id="PRP78616.1"/>
    </source>
</evidence>
<evidence type="ECO:0000256" key="3">
    <source>
        <dbReference type="ARBA" id="ARBA00022692"/>
    </source>
</evidence>
<accession>A0A2P6N3U5</accession>
<feature type="transmembrane region" description="Helical" evidence="9">
    <location>
        <begin position="1179"/>
        <end position="1203"/>
    </location>
</feature>
<evidence type="ECO:0000256" key="10">
    <source>
        <dbReference type="SAM" id="SignalP"/>
    </source>
</evidence>
<name>A0A2P6N3U5_9EUKA</name>
<organism evidence="12 13">
    <name type="scientific">Planoprotostelium fungivorum</name>
    <dbReference type="NCBI Taxonomy" id="1890364"/>
    <lineage>
        <taxon>Eukaryota</taxon>
        <taxon>Amoebozoa</taxon>
        <taxon>Evosea</taxon>
        <taxon>Variosea</taxon>
        <taxon>Cavosteliida</taxon>
        <taxon>Cavosteliaceae</taxon>
        <taxon>Planoprotostelium</taxon>
    </lineage>
</organism>
<dbReference type="InterPro" id="IPR003439">
    <property type="entry name" value="ABC_transporter-like_ATP-bd"/>
</dbReference>
<feature type="transmembrane region" description="Helical" evidence="9">
    <location>
        <begin position="1209"/>
        <end position="1226"/>
    </location>
</feature>
<dbReference type="FunFam" id="3.40.50.300:FF:000367">
    <property type="entry name" value="ABC transporter G family member 24"/>
    <property type="match status" value="1"/>
</dbReference>
<dbReference type="InParanoid" id="A0A2P6N3U5"/>
<dbReference type="PROSITE" id="PS50893">
    <property type="entry name" value="ABC_TRANSPORTER_2"/>
    <property type="match status" value="1"/>
</dbReference>
<feature type="transmembrane region" description="Helical" evidence="9">
    <location>
        <begin position="1155"/>
        <end position="1172"/>
    </location>
</feature>
<dbReference type="Pfam" id="PF00005">
    <property type="entry name" value="ABC_tran"/>
    <property type="match status" value="1"/>
</dbReference>
<keyword evidence="2" id="KW-0813">Transport</keyword>
<keyword evidence="6 9" id="KW-1133">Transmembrane helix</keyword>
<keyword evidence="3 9" id="KW-0812">Transmembrane</keyword>
<comment type="subcellular location">
    <subcellularLocation>
        <location evidence="1">Membrane</location>
        <topology evidence="1">Multi-pass membrane protein</topology>
    </subcellularLocation>
</comment>
<dbReference type="SMART" id="SM00423">
    <property type="entry name" value="PSI"/>
    <property type="match status" value="4"/>
</dbReference>
<evidence type="ECO:0000256" key="2">
    <source>
        <dbReference type="ARBA" id="ARBA00022448"/>
    </source>
</evidence>
<dbReference type="GO" id="GO:0140359">
    <property type="term" value="F:ABC-type transporter activity"/>
    <property type="evidence" value="ECO:0007669"/>
    <property type="project" value="InterPro"/>
</dbReference>
<dbReference type="InterPro" id="IPR016201">
    <property type="entry name" value="PSI"/>
</dbReference>
<dbReference type="GO" id="GO:0016020">
    <property type="term" value="C:membrane"/>
    <property type="evidence" value="ECO:0007669"/>
    <property type="project" value="UniProtKB-SubCell"/>
</dbReference>
<feature type="domain" description="ABC transporter" evidence="11">
    <location>
        <begin position="779"/>
        <end position="1012"/>
    </location>
</feature>
<keyword evidence="7 9" id="KW-0472">Membrane</keyword>
<dbReference type="Proteomes" id="UP000241769">
    <property type="component" value="Unassembled WGS sequence"/>
</dbReference>
<evidence type="ECO:0000256" key="7">
    <source>
        <dbReference type="ARBA" id="ARBA00023136"/>
    </source>
</evidence>
<dbReference type="STRING" id="1890364.A0A2P6N3U5"/>
<dbReference type="InterPro" id="IPR050352">
    <property type="entry name" value="ABCG_transporters"/>
</dbReference>
<keyword evidence="8" id="KW-0325">Glycoprotein</keyword>
<feature type="signal peptide" evidence="10">
    <location>
        <begin position="1"/>
        <end position="23"/>
    </location>
</feature>
<reference evidence="12 13" key="1">
    <citation type="journal article" date="2018" name="Genome Biol. Evol.">
        <title>Multiple Roots of Fruiting Body Formation in Amoebozoa.</title>
        <authorList>
            <person name="Hillmann F."/>
            <person name="Forbes G."/>
            <person name="Novohradska S."/>
            <person name="Ferling I."/>
            <person name="Riege K."/>
            <person name="Groth M."/>
            <person name="Westermann M."/>
            <person name="Marz M."/>
            <person name="Spaller T."/>
            <person name="Winckler T."/>
            <person name="Schaap P."/>
            <person name="Glockner G."/>
        </authorList>
    </citation>
    <scope>NUCLEOTIDE SEQUENCE [LARGE SCALE GENOMIC DNA]</scope>
    <source>
        <strain evidence="12 13">Jena</strain>
    </source>
</reference>
<keyword evidence="5 12" id="KW-0067">ATP-binding</keyword>
<dbReference type="InterPro" id="IPR017871">
    <property type="entry name" value="ABC_transporter-like_CS"/>
</dbReference>
<dbReference type="SUPFAM" id="SSF52540">
    <property type="entry name" value="P-loop containing nucleoside triphosphate hydrolases"/>
    <property type="match status" value="1"/>
</dbReference>
<feature type="transmembrane region" description="Helical" evidence="9">
    <location>
        <begin position="1106"/>
        <end position="1126"/>
    </location>
</feature>
<comment type="caution">
    <text evidence="12">The sequence shown here is derived from an EMBL/GenBank/DDBJ whole genome shotgun (WGS) entry which is preliminary data.</text>
</comment>
<protein>
    <submittedName>
        <fullName evidence="12">Putative ATP-binding cassette transporter</fullName>
    </submittedName>
</protein>
<dbReference type="GO" id="GO:0005524">
    <property type="term" value="F:ATP binding"/>
    <property type="evidence" value="ECO:0007669"/>
    <property type="project" value="UniProtKB-KW"/>
</dbReference>
<evidence type="ECO:0000256" key="6">
    <source>
        <dbReference type="ARBA" id="ARBA00022989"/>
    </source>
</evidence>
<feature type="chain" id="PRO_5015151359" evidence="10">
    <location>
        <begin position="24"/>
        <end position="1317"/>
    </location>
</feature>
<dbReference type="InterPro" id="IPR027417">
    <property type="entry name" value="P-loop_NTPase"/>
</dbReference>
<evidence type="ECO:0000256" key="5">
    <source>
        <dbReference type="ARBA" id="ARBA00022840"/>
    </source>
</evidence>
<dbReference type="PANTHER" id="PTHR48041">
    <property type="entry name" value="ABC TRANSPORTER G FAMILY MEMBER 28"/>
    <property type="match status" value="1"/>
</dbReference>
<dbReference type="SMART" id="SM00382">
    <property type="entry name" value="AAA"/>
    <property type="match status" value="1"/>
</dbReference>
<feature type="transmembrane region" description="Helical" evidence="9">
    <location>
        <begin position="689"/>
        <end position="710"/>
    </location>
</feature>
<keyword evidence="10" id="KW-0732">Signal</keyword>
<dbReference type="EMBL" id="MDYQ01000214">
    <property type="protein sequence ID" value="PRP78616.1"/>
    <property type="molecule type" value="Genomic_DNA"/>
</dbReference>
<dbReference type="OrthoDB" id="66620at2759"/>
<dbReference type="CDD" id="cd03213">
    <property type="entry name" value="ABCG_EPDR"/>
    <property type="match status" value="1"/>
</dbReference>
<evidence type="ECO:0000256" key="8">
    <source>
        <dbReference type="ARBA" id="ARBA00023180"/>
    </source>
</evidence>